<evidence type="ECO:0000313" key="1">
    <source>
        <dbReference type="EMBL" id="ARJ25238.1"/>
    </source>
</evidence>
<evidence type="ECO:0008006" key="3">
    <source>
        <dbReference type="Google" id="ProtNLM"/>
    </source>
</evidence>
<evidence type="ECO:0000313" key="2">
    <source>
        <dbReference type="Proteomes" id="UP000192932"/>
    </source>
</evidence>
<protein>
    <recommendedName>
        <fullName evidence="3">DUF4365 domain-containing protein</fullName>
    </recommendedName>
</protein>
<accession>A0A1W6AHA0</accession>
<dbReference type="AlphaFoldDB" id="A0A1W6AHA0"/>
<name>A0A1W6AHA0_BACMY</name>
<proteinExistence type="predicted"/>
<keyword evidence="1" id="KW-0614">Plasmid</keyword>
<dbReference type="Proteomes" id="UP000192932">
    <property type="component" value="Plasmid unnamed1"/>
</dbReference>
<dbReference type="EMBL" id="CP020744">
    <property type="protein sequence ID" value="ARJ25238.1"/>
    <property type="molecule type" value="Genomic_DNA"/>
</dbReference>
<reference evidence="1 2" key="1">
    <citation type="submission" date="2017-04" db="EMBL/GenBank/DDBJ databases">
        <title>The Characteristic of a Fine Plant Growth-Promoting Rhizobacteria Bacillus mycoides Gnyt1 and its Whole Genome Sequencing Analysis.</title>
        <authorList>
            <person name="Li J.H."/>
            <person name="Yao T."/>
        </authorList>
    </citation>
    <scope>NUCLEOTIDE SEQUENCE [LARGE SCALE GENOMIC DNA]</scope>
    <source>
        <strain evidence="1 2">Gnyt1</strain>
        <plasmid evidence="2">Plasmid unnamed1</plasmid>
    </source>
</reference>
<gene>
    <name evidence="1" type="ORF">B7492_29435</name>
</gene>
<geneLocation type="plasmid" evidence="1 2">
    <name>unnamed1</name>
</geneLocation>
<dbReference type="RefSeq" id="WP_085313034.1">
    <property type="nucleotide sequence ID" value="NZ_CP020744.1"/>
</dbReference>
<organism evidence="1 2">
    <name type="scientific">Bacillus mycoides</name>
    <dbReference type="NCBI Taxonomy" id="1405"/>
    <lineage>
        <taxon>Bacteria</taxon>
        <taxon>Bacillati</taxon>
        <taxon>Bacillota</taxon>
        <taxon>Bacilli</taxon>
        <taxon>Bacillales</taxon>
        <taxon>Bacillaceae</taxon>
        <taxon>Bacillus</taxon>
        <taxon>Bacillus cereus group</taxon>
    </lineage>
</organism>
<sequence length="276" mass="32573">MDNLDKDNIYYGFGGEHYVIAQFYTMQYEATKMEVDFGFDILVTNQYRYSRNQDSEIKTWALQIKTVNVTPRDYVEKEEGGRGFVKYAKKDFYISKNDFVLITSKENGYLVCAFVEKQDQQYNVLGLFWLSSEHLKEARENEYIIEDTRYGEKYVILARIPIQTTIDYLTEFCLEQSKDLNAENEYFHDLRNLLRTSHVVPYNPLRGVELIKKEKAGDKHACYAPLTKELTSLKSITDDNQYSMIQSLEDYYKKMHEMDSVIIDVENKKFQSEFGE</sequence>